<feature type="region of interest" description="Disordered" evidence="1">
    <location>
        <begin position="1"/>
        <end position="30"/>
    </location>
</feature>
<sequence length="100" mass="11087">MKDPRLSCSEKKRGRGCPPGGTWADRPQRDTVECGEWEEGVAGADTALPTPHLVSRFLLFPSPSLQHSYRTTLLEELCGSTKKTRPRRPLCRHAGDGRGQ</sequence>
<evidence type="ECO:0000313" key="2">
    <source>
        <dbReference type="EMBL" id="KAJ1141669.1"/>
    </source>
</evidence>
<organism evidence="2 3">
    <name type="scientific">Pleurodeles waltl</name>
    <name type="common">Iberian ribbed newt</name>
    <dbReference type="NCBI Taxonomy" id="8319"/>
    <lineage>
        <taxon>Eukaryota</taxon>
        <taxon>Metazoa</taxon>
        <taxon>Chordata</taxon>
        <taxon>Craniata</taxon>
        <taxon>Vertebrata</taxon>
        <taxon>Euteleostomi</taxon>
        <taxon>Amphibia</taxon>
        <taxon>Batrachia</taxon>
        <taxon>Caudata</taxon>
        <taxon>Salamandroidea</taxon>
        <taxon>Salamandridae</taxon>
        <taxon>Pleurodelinae</taxon>
        <taxon>Pleurodeles</taxon>
    </lineage>
</organism>
<gene>
    <name evidence="2" type="ORF">NDU88_007997</name>
</gene>
<accession>A0AAV7QPJ0</accession>
<evidence type="ECO:0000313" key="3">
    <source>
        <dbReference type="Proteomes" id="UP001066276"/>
    </source>
</evidence>
<dbReference type="EMBL" id="JANPWB010000010">
    <property type="protein sequence ID" value="KAJ1141669.1"/>
    <property type="molecule type" value="Genomic_DNA"/>
</dbReference>
<dbReference type="AlphaFoldDB" id="A0AAV7QPJ0"/>
<proteinExistence type="predicted"/>
<feature type="region of interest" description="Disordered" evidence="1">
    <location>
        <begin position="80"/>
        <end position="100"/>
    </location>
</feature>
<comment type="caution">
    <text evidence="2">The sequence shown here is derived from an EMBL/GenBank/DDBJ whole genome shotgun (WGS) entry which is preliminary data.</text>
</comment>
<keyword evidence="3" id="KW-1185">Reference proteome</keyword>
<feature type="compositionally biased region" description="Basic and acidic residues" evidence="1">
    <location>
        <begin position="1"/>
        <end position="11"/>
    </location>
</feature>
<name>A0AAV7QPJ0_PLEWA</name>
<evidence type="ECO:0000256" key="1">
    <source>
        <dbReference type="SAM" id="MobiDB-lite"/>
    </source>
</evidence>
<protein>
    <submittedName>
        <fullName evidence="2">Uncharacterized protein</fullName>
    </submittedName>
</protein>
<reference evidence="2" key="1">
    <citation type="journal article" date="2022" name="bioRxiv">
        <title>Sequencing and chromosome-scale assembly of the giantPleurodeles waltlgenome.</title>
        <authorList>
            <person name="Brown T."/>
            <person name="Elewa A."/>
            <person name="Iarovenko S."/>
            <person name="Subramanian E."/>
            <person name="Araus A.J."/>
            <person name="Petzold A."/>
            <person name="Susuki M."/>
            <person name="Suzuki K.-i.T."/>
            <person name="Hayashi T."/>
            <person name="Toyoda A."/>
            <person name="Oliveira C."/>
            <person name="Osipova E."/>
            <person name="Leigh N.D."/>
            <person name="Simon A."/>
            <person name="Yun M.H."/>
        </authorList>
    </citation>
    <scope>NUCLEOTIDE SEQUENCE</scope>
    <source>
        <strain evidence="2">20211129_DDA</strain>
        <tissue evidence="2">Liver</tissue>
    </source>
</reference>
<dbReference type="Proteomes" id="UP001066276">
    <property type="component" value="Chromosome 6"/>
</dbReference>
<feature type="compositionally biased region" description="Basic residues" evidence="1">
    <location>
        <begin position="82"/>
        <end position="91"/>
    </location>
</feature>